<gene>
    <name evidence="4" type="ORF">RJ640_029229</name>
</gene>
<comment type="caution">
    <text evidence="4">The sequence shown here is derived from an EMBL/GenBank/DDBJ whole genome shotgun (WGS) entry which is preliminary data.</text>
</comment>
<protein>
    <submittedName>
        <fullName evidence="4">Uncharacterized protein</fullName>
    </submittedName>
</protein>
<dbReference type="Proteomes" id="UP001187471">
    <property type="component" value="Unassembled WGS sequence"/>
</dbReference>
<proteinExistence type="predicted"/>
<dbReference type="GO" id="GO:0003676">
    <property type="term" value="F:nucleic acid binding"/>
    <property type="evidence" value="ECO:0007669"/>
    <property type="project" value="InterPro"/>
</dbReference>
<evidence type="ECO:0000259" key="1">
    <source>
        <dbReference type="Pfam" id="PF00098"/>
    </source>
</evidence>
<keyword evidence="5" id="KW-1185">Reference proteome</keyword>
<evidence type="ECO:0000259" key="3">
    <source>
        <dbReference type="Pfam" id="PF22936"/>
    </source>
</evidence>
<evidence type="ECO:0000313" key="4">
    <source>
        <dbReference type="EMBL" id="KAK2972610.1"/>
    </source>
</evidence>
<dbReference type="Pfam" id="PF22936">
    <property type="entry name" value="Pol_BBD"/>
    <property type="match status" value="1"/>
</dbReference>
<dbReference type="GO" id="GO:0008270">
    <property type="term" value="F:zinc ion binding"/>
    <property type="evidence" value="ECO:0007669"/>
    <property type="project" value="InterPro"/>
</dbReference>
<dbReference type="Pfam" id="PF13976">
    <property type="entry name" value="gag_pre-integrs"/>
    <property type="match status" value="1"/>
</dbReference>
<evidence type="ECO:0000259" key="2">
    <source>
        <dbReference type="Pfam" id="PF13976"/>
    </source>
</evidence>
<feature type="domain" description="GAG-pre-integrase" evidence="2">
    <location>
        <begin position="106"/>
        <end position="146"/>
    </location>
</feature>
<dbReference type="AlphaFoldDB" id="A0AA88RA58"/>
<evidence type="ECO:0000313" key="5">
    <source>
        <dbReference type="Proteomes" id="UP001187471"/>
    </source>
</evidence>
<accession>A0AA88RA58</accession>
<reference evidence="4" key="1">
    <citation type="submission" date="2022-12" db="EMBL/GenBank/DDBJ databases">
        <title>Draft genome assemblies for two species of Escallonia (Escalloniales).</title>
        <authorList>
            <person name="Chanderbali A."/>
            <person name="Dervinis C."/>
            <person name="Anghel I."/>
            <person name="Soltis D."/>
            <person name="Soltis P."/>
            <person name="Zapata F."/>
        </authorList>
    </citation>
    <scope>NUCLEOTIDE SEQUENCE</scope>
    <source>
        <strain evidence="4">UCBG92.1500</strain>
        <tissue evidence="4">Leaf</tissue>
    </source>
</reference>
<sequence>MYDKSQVKCYNCNNFGHYASERGYDANDTEEEANYIDSSKNSKKEPTLLLAYKGQESGEKNLWYLDTGASNHMCGTKSMLVEIDESINGKITFGDSFQIPSDVAKCLKSYVGDSSWLWPLRLGHLHFGGLILLSRKEMVKGLPHISHPKQLWNNPSMFKEFKNAMAQEFEMTNIGLMSYYLGIEVKQ</sequence>
<feature type="domain" description="Retrovirus-related Pol polyprotein from transposon TNT 1-94-like beta-barrel" evidence="3">
    <location>
        <begin position="63"/>
        <end position="99"/>
    </location>
</feature>
<name>A0AA88RA58_9ASTE</name>
<dbReference type="InterPro" id="IPR054722">
    <property type="entry name" value="PolX-like_BBD"/>
</dbReference>
<dbReference type="InterPro" id="IPR025724">
    <property type="entry name" value="GAG-pre-integrase_dom"/>
</dbReference>
<dbReference type="InterPro" id="IPR001878">
    <property type="entry name" value="Znf_CCHC"/>
</dbReference>
<dbReference type="EMBL" id="JAVXUO010002510">
    <property type="protein sequence ID" value="KAK2972610.1"/>
    <property type="molecule type" value="Genomic_DNA"/>
</dbReference>
<dbReference type="Pfam" id="PF00098">
    <property type="entry name" value="zf-CCHC"/>
    <property type="match status" value="1"/>
</dbReference>
<organism evidence="4 5">
    <name type="scientific">Escallonia rubra</name>
    <dbReference type="NCBI Taxonomy" id="112253"/>
    <lineage>
        <taxon>Eukaryota</taxon>
        <taxon>Viridiplantae</taxon>
        <taxon>Streptophyta</taxon>
        <taxon>Embryophyta</taxon>
        <taxon>Tracheophyta</taxon>
        <taxon>Spermatophyta</taxon>
        <taxon>Magnoliopsida</taxon>
        <taxon>eudicotyledons</taxon>
        <taxon>Gunneridae</taxon>
        <taxon>Pentapetalae</taxon>
        <taxon>asterids</taxon>
        <taxon>campanulids</taxon>
        <taxon>Escalloniales</taxon>
        <taxon>Escalloniaceae</taxon>
        <taxon>Escallonia</taxon>
    </lineage>
</organism>
<feature type="domain" description="CCHC-type" evidence="1">
    <location>
        <begin position="8"/>
        <end position="21"/>
    </location>
</feature>